<accession>A0A1I3XM21</accession>
<reference evidence="2 3" key="1">
    <citation type="submission" date="2016-10" db="EMBL/GenBank/DDBJ databases">
        <authorList>
            <person name="Varghese N."/>
            <person name="Submissions S."/>
        </authorList>
    </citation>
    <scope>NUCLEOTIDE SEQUENCE [LARGE SCALE GENOMIC DNA]</scope>
    <source>
        <strain evidence="2 3">DSM 16392</strain>
    </source>
</reference>
<dbReference type="PANTHER" id="PTHR43233:SF1">
    <property type="entry name" value="FAMILY N-ACETYLTRANSFERASE, PUTATIVE (AFU_ORTHOLOGUE AFUA_6G03350)-RELATED"/>
    <property type="match status" value="1"/>
</dbReference>
<proteinExistence type="predicted"/>
<dbReference type="Pfam" id="PF13673">
    <property type="entry name" value="Acetyltransf_10"/>
    <property type="match status" value="1"/>
</dbReference>
<dbReference type="Gene3D" id="3.40.630.30">
    <property type="match status" value="1"/>
</dbReference>
<dbReference type="EMBL" id="FOSK01000003">
    <property type="protein sequence ID" value="SFK20583.1"/>
    <property type="molecule type" value="Genomic_DNA"/>
</dbReference>
<evidence type="ECO:0000259" key="1">
    <source>
        <dbReference type="PROSITE" id="PS51186"/>
    </source>
</evidence>
<comment type="caution">
    <text evidence="2">The sequence shown here is derived from an EMBL/GenBank/DDBJ whole genome shotgun (WGS) entry which is preliminary data.</text>
</comment>
<sequence length="140" mass="15887">MITFSTDISKIEKERVYRFLSEVSGRLEGLPPQALETVLNNSICFGAYLPSGEQVAFARVITDKLTFAYLCDLFVFEEHRGKGLSKQLLEEVLSHPDVKEVQSIGLATPDAHDLYSQYGFIRVDPSERLMVRFNKRKPST</sequence>
<name>A0A1I3XM21_9HYPH</name>
<evidence type="ECO:0000313" key="3">
    <source>
        <dbReference type="Proteomes" id="UP000199598"/>
    </source>
</evidence>
<feature type="domain" description="N-acetyltransferase" evidence="1">
    <location>
        <begin position="6"/>
        <end position="138"/>
    </location>
</feature>
<gene>
    <name evidence="2" type="ORF">SAMN04488518_10321</name>
</gene>
<dbReference type="Proteomes" id="UP000199598">
    <property type="component" value="Unassembled WGS sequence"/>
</dbReference>
<dbReference type="SUPFAM" id="SSF55729">
    <property type="entry name" value="Acyl-CoA N-acyltransferases (Nat)"/>
    <property type="match status" value="1"/>
</dbReference>
<keyword evidence="3" id="KW-1185">Reference proteome</keyword>
<dbReference type="InterPro" id="IPR000182">
    <property type="entry name" value="GNAT_dom"/>
</dbReference>
<dbReference type="InterPro" id="IPR053144">
    <property type="entry name" value="Acetyltransferase_Butenolide"/>
</dbReference>
<dbReference type="PROSITE" id="PS51186">
    <property type="entry name" value="GNAT"/>
    <property type="match status" value="1"/>
</dbReference>
<protein>
    <submittedName>
        <fullName evidence="2">Acetyltransferase (GNAT) family protein</fullName>
    </submittedName>
</protein>
<organism evidence="2 3">
    <name type="scientific">Pseudovibrio ascidiaceicola</name>
    <dbReference type="NCBI Taxonomy" id="285279"/>
    <lineage>
        <taxon>Bacteria</taxon>
        <taxon>Pseudomonadati</taxon>
        <taxon>Pseudomonadota</taxon>
        <taxon>Alphaproteobacteria</taxon>
        <taxon>Hyphomicrobiales</taxon>
        <taxon>Stappiaceae</taxon>
        <taxon>Pseudovibrio</taxon>
    </lineage>
</organism>
<dbReference type="CDD" id="cd04301">
    <property type="entry name" value="NAT_SF"/>
    <property type="match status" value="1"/>
</dbReference>
<dbReference type="InterPro" id="IPR016181">
    <property type="entry name" value="Acyl_CoA_acyltransferase"/>
</dbReference>
<evidence type="ECO:0000313" key="2">
    <source>
        <dbReference type="EMBL" id="SFK20583.1"/>
    </source>
</evidence>
<dbReference type="RefSeq" id="WP_093517921.1">
    <property type="nucleotide sequence ID" value="NZ_FOSK01000003.1"/>
</dbReference>
<dbReference type="PANTHER" id="PTHR43233">
    <property type="entry name" value="FAMILY N-ACETYLTRANSFERASE, PUTATIVE (AFU_ORTHOLOGUE AFUA_6G03350)-RELATED"/>
    <property type="match status" value="1"/>
</dbReference>